<dbReference type="PRINTS" id="PR00507">
    <property type="entry name" value="N12N6MTFRASE"/>
</dbReference>
<dbReference type="GO" id="GO:0032259">
    <property type="term" value="P:methylation"/>
    <property type="evidence" value="ECO:0007669"/>
    <property type="project" value="UniProtKB-KW"/>
</dbReference>
<dbReference type="InterPro" id="IPR002052">
    <property type="entry name" value="DNA_methylase_N6_adenine_CS"/>
</dbReference>
<evidence type="ECO:0000256" key="4">
    <source>
        <dbReference type="ARBA" id="ARBA00022679"/>
    </source>
</evidence>
<comment type="similarity">
    <text evidence="1">Belongs to the N(4)/N(6)-methyltransferase family.</text>
</comment>
<dbReference type="RefSeq" id="WP_257959161.1">
    <property type="nucleotide sequence ID" value="NZ_CP102780.1"/>
</dbReference>
<evidence type="ECO:0000256" key="5">
    <source>
        <dbReference type="ARBA" id="ARBA00022747"/>
    </source>
</evidence>
<dbReference type="GO" id="GO:0008168">
    <property type="term" value="F:methyltransferase activity"/>
    <property type="evidence" value="ECO:0007669"/>
    <property type="project" value="UniProtKB-KW"/>
</dbReference>
<evidence type="ECO:0000313" key="9">
    <source>
        <dbReference type="Proteomes" id="UP001058980"/>
    </source>
</evidence>
<feature type="domain" description="DNA methylase adenine-specific" evidence="7">
    <location>
        <begin position="297"/>
        <end position="527"/>
    </location>
</feature>
<dbReference type="InterPro" id="IPR003356">
    <property type="entry name" value="DNA_methylase_A-5"/>
</dbReference>
<dbReference type="PANTHER" id="PTHR33841">
    <property type="entry name" value="DNA METHYLTRANSFERASE YEEA-RELATED"/>
    <property type="match status" value="1"/>
</dbReference>
<dbReference type="EC" id="2.1.1.72" evidence="2"/>
<dbReference type="InterPro" id="IPR050953">
    <property type="entry name" value="N4_N6_ade-DNA_methylase"/>
</dbReference>
<protein>
    <recommendedName>
        <fullName evidence="2">site-specific DNA-methyltransferase (adenine-specific)</fullName>
        <ecNumber evidence="2">2.1.1.72</ecNumber>
    </recommendedName>
</protein>
<dbReference type="Gene3D" id="3.40.50.150">
    <property type="entry name" value="Vaccinia Virus protein VP39"/>
    <property type="match status" value="1"/>
</dbReference>
<evidence type="ECO:0000259" key="7">
    <source>
        <dbReference type="Pfam" id="PF02384"/>
    </source>
</evidence>
<dbReference type="SUPFAM" id="SSF53335">
    <property type="entry name" value="S-adenosyl-L-methionine-dependent methyltransferases"/>
    <property type="match status" value="1"/>
</dbReference>
<organism evidence="8 9">
    <name type="scientific">Pandoraea commovens</name>
    <dbReference type="NCBI Taxonomy" id="2508289"/>
    <lineage>
        <taxon>Bacteria</taxon>
        <taxon>Pseudomonadati</taxon>
        <taxon>Pseudomonadota</taxon>
        <taxon>Betaproteobacteria</taxon>
        <taxon>Burkholderiales</taxon>
        <taxon>Burkholderiaceae</taxon>
        <taxon>Pandoraea</taxon>
    </lineage>
</organism>
<evidence type="ECO:0000256" key="6">
    <source>
        <dbReference type="ARBA" id="ARBA00047942"/>
    </source>
</evidence>
<proteinExistence type="inferred from homology"/>
<evidence type="ECO:0000256" key="3">
    <source>
        <dbReference type="ARBA" id="ARBA00022603"/>
    </source>
</evidence>
<comment type="catalytic activity">
    <reaction evidence="6">
        <text>a 2'-deoxyadenosine in DNA + S-adenosyl-L-methionine = an N(6)-methyl-2'-deoxyadenosine in DNA + S-adenosyl-L-homocysteine + H(+)</text>
        <dbReference type="Rhea" id="RHEA:15197"/>
        <dbReference type="Rhea" id="RHEA-COMP:12418"/>
        <dbReference type="Rhea" id="RHEA-COMP:12419"/>
        <dbReference type="ChEBI" id="CHEBI:15378"/>
        <dbReference type="ChEBI" id="CHEBI:57856"/>
        <dbReference type="ChEBI" id="CHEBI:59789"/>
        <dbReference type="ChEBI" id="CHEBI:90615"/>
        <dbReference type="ChEBI" id="CHEBI:90616"/>
        <dbReference type="EC" id="2.1.1.72"/>
    </reaction>
</comment>
<gene>
    <name evidence="8" type="ORF">NTU39_02850</name>
</gene>
<keyword evidence="9" id="KW-1185">Reference proteome</keyword>
<dbReference type="PANTHER" id="PTHR33841:SF1">
    <property type="entry name" value="DNA METHYLTRANSFERASE A"/>
    <property type="match status" value="1"/>
</dbReference>
<dbReference type="Proteomes" id="UP001058980">
    <property type="component" value="Chromosome"/>
</dbReference>
<reference evidence="8" key="1">
    <citation type="submission" date="2022-08" db="EMBL/GenBank/DDBJ databases">
        <title>Multi-unit outbreak of Pandoraea commovens among non-cystic fibrosis intensive care patients from 2019 to 2021 in Berlin, Germany.</title>
        <authorList>
            <person name="Menzel P."/>
        </authorList>
    </citation>
    <scope>NUCLEOTIDE SEQUENCE</scope>
    <source>
        <strain evidence="8">LB-19-202-79</strain>
    </source>
</reference>
<keyword evidence="4" id="KW-0808">Transferase</keyword>
<accession>A0ABY5QH98</accession>
<dbReference type="InterPro" id="IPR029063">
    <property type="entry name" value="SAM-dependent_MTases_sf"/>
</dbReference>
<name>A0ABY5QH98_9BURK</name>
<sequence>MIKLLLDALGFSSSNGWVESKRFDSIAGPVGSLRMASSRMNVKGAFGLWQTGAGSAKCARYVPLLYVAEAADATEAKKIHSQVWSQGLVPLLVISTNDAVYVSEGFQFSYDNWEASVTQVPWDRIEMTLRGADAESPLQRVHASRLSSALAWRDFALNPAERVDRRLLSTLTSLSRQLATQSGASIQASNALIGRFLYFYILRDRGLLTDQWLQRHDALEIFETRSLLLTTEKVWGVFDVLDDMLNGTIFPVAKKERAAFSNSDLQLLRDCIKLGDTLQADGVQLSFFDFSLGSLQTETLSAIYEQFLDSEDSEEKRLNGVFYTPPFLVDFVLDRVEDEIPLTRDRRVIDCTAGSGVFIVGAYRRIIESELKKSRLRSLPANELRDLLTNCIFGIEKNPSAHAVAAFSLYLTMLDYVAPSDIDVCLEGLATTPLFPPLSTQNLICADVFTLEAPDVNTKRFDVVVGNPPWQNIREITPHHTELTEQYESNVDSGESAEHTVWWAADNFLEPGGIAALVLPTKSLVGPSARRFPSALAAQTELVGVANFSHLRYSLFSHARQAACMLMVRGGAPRSRSSFWTYSPTRAHLLGPVDGDPWLITFDNSQVETHRQLELSRAADDDAWFNLIMLRPVDRYIKRYLLDTIHINRTASFGKLMASIGADLKRGGSPAQTGLPSNLLFGSDKFKGNDVRNAPGTIILREYGQLGLSLDSTISYDQSWLADTEDSFVRIFSGSCLLVPRSMVGLAYAQLPVAFNSSINAVFFTEPPRNATHAKKRQRLLIALGIFLESDVAHYLFALMGRLWILDRTRLEKSDLQALPVPFHGLDDPFIEEFLNTDESARTELVCSRFDLSVLLRGAVKEYLQFRKNFEDGQIPIGYGQTPNDMSIERYREALTFVLRPVLSDAQNAKVDVTNVSDASDRYVVTISFKTENKNSSSSSGTTNRKKVSAPLTDGMVFHYEPHNAVVTLAKPCEKFRWTVESAFSDGKRVIKELMEGSSAAA</sequence>
<dbReference type="PROSITE" id="PS00092">
    <property type="entry name" value="N6_MTASE"/>
    <property type="match status" value="1"/>
</dbReference>
<dbReference type="Pfam" id="PF02384">
    <property type="entry name" value="N6_Mtase"/>
    <property type="match status" value="1"/>
</dbReference>
<evidence type="ECO:0000313" key="8">
    <source>
        <dbReference type="EMBL" id="UVA79989.1"/>
    </source>
</evidence>
<evidence type="ECO:0000256" key="1">
    <source>
        <dbReference type="ARBA" id="ARBA00006594"/>
    </source>
</evidence>
<dbReference type="EMBL" id="CP102780">
    <property type="protein sequence ID" value="UVA79989.1"/>
    <property type="molecule type" value="Genomic_DNA"/>
</dbReference>
<evidence type="ECO:0000256" key="2">
    <source>
        <dbReference type="ARBA" id="ARBA00011900"/>
    </source>
</evidence>
<keyword evidence="3 8" id="KW-0489">Methyltransferase</keyword>
<keyword evidence="5" id="KW-0680">Restriction system</keyword>